<sequence>MSQVINYATQALDSGSGNGAEFKCNESLPHLMEICRTSFLCAGRTTEDGRDEWKAKFSQLAFHLASSLQSISYSGGLVDTLDVFRAQCALDMAMRLHINVQDIVDESLFQVLHDCSIKVFSVLANRLDWYDDGDIKRRNDAPATDDAPGNVPDADWKTLLDKKEEYVGVQLRQDGNYGNEWYDDDLQNSCKQRIEFMWSWFLRQNSEVKIVLLPILKDFEVGSST</sequence>
<reference evidence="1" key="1">
    <citation type="submission" date="2022-07" db="EMBL/GenBank/DDBJ databases">
        <title>Genome Sequence of Physisporinus lineatus.</title>
        <authorList>
            <person name="Buettner E."/>
        </authorList>
    </citation>
    <scope>NUCLEOTIDE SEQUENCE</scope>
    <source>
        <strain evidence="1">VT162</strain>
    </source>
</reference>
<evidence type="ECO:0000313" key="1">
    <source>
        <dbReference type="EMBL" id="KAJ3480173.1"/>
    </source>
</evidence>
<keyword evidence="2" id="KW-1185">Reference proteome</keyword>
<name>A0AAD5YG69_9APHY</name>
<protein>
    <submittedName>
        <fullName evidence="1">Uncharacterized protein</fullName>
    </submittedName>
</protein>
<dbReference type="AlphaFoldDB" id="A0AAD5YG69"/>
<dbReference type="Proteomes" id="UP001212997">
    <property type="component" value="Unassembled WGS sequence"/>
</dbReference>
<evidence type="ECO:0000313" key="2">
    <source>
        <dbReference type="Proteomes" id="UP001212997"/>
    </source>
</evidence>
<proteinExistence type="predicted"/>
<dbReference type="EMBL" id="JANAWD010000391">
    <property type="protein sequence ID" value="KAJ3480173.1"/>
    <property type="molecule type" value="Genomic_DNA"/>
</dbReference>
<comment type="caution">
    <text evidence="1">The sequence shown here is derived from an EMBL/GenBank/DDBJ whole genome shotgun (WGS) entry which is preliminary data.</text>
</comment>
<accession>A0AAD5YG69</accession>
<organism evidence="1 2">
    <name type="scientific">Meripilus lineatus</name>
    <dbReference type="NCBI Taxonomy" id="2056292"/>
    <lineage>
        <taxon>Eukaryota</taxon>
        <taxon>Fungi</taxon>
        <taxon>Dikarya</taxon>
        <taxon>Basidiomycota</taxon>
        <taxon>Agaricomycotina</taxon>
        <taxon>Agaricomycetes</taxon>
        <taxon>Polyporales</taxon>
        <taxon>Meripilaceae</taxon>
        <taxon>Meripilus</taxon>
    </lineage>
</organism>
<gene>
    <name evidence="1" type="ORF">NLI96_g8543</name>
</gene>